<accession>A0A194QE94</accession>
<protein>
    <recommendedName>
        <fullName evidence="3">Coiled-coil-helix-coiled-coil-helix domain-containing protein 1</fullName>
    </recommendedName>
</protein>
<dbReference type="GO" id="GO:0005761">
    <property type="term" value="C:mitochondrial ribosome"/>
    <property type="evidence" value="ECO:0007669"/>
    <property type="project" value="InterPro"/>
</dbReference>
<dbReference type="PANTHER" id="PTHR31278:SF2">
    <property type="entry name" value="SMALL RIBOSOMAL SUBUNIT PROTEIN MS37"/>
    <property type="match status" value="1"/>
</dbReference>
<dbReference type="Proteomes" id="UP000053268">
    <property type="component" value="Unassembled WGS sequence"/>
</dbReference>
<dbReference type="GO" id="GO:0032543">
    <property type="term" value="P:mitochondrial translation"/>
    <property type="evidence" value="ECO:0007669"/>
    <property type="project" value="InterPro"/>
</dbReference>
<dbReference type="GO" id="GO:0005654">
    <property type="term" value="C:nucleoplasm"/>
    <property type="evidence" value="ECO:0007669"/>
    <property type="project" value="TreeGrafter"/>
</dbReference>
<keyword evidence="2" id="KW-1185">Reference proteome</keyword>
<dbReference type="STRING" id="66420.A0A194QE94"/>
<dbReference type="InterPro" id="IPR033620">
    <property type="entry name" value="Ribosomal_mS37_met"/>
</dbReference>
<dbReference type="AlphaFoldDB" id="A0A194QE94"/>
<proteinExistence type="predicted"/>
<evidence type="ECO:0008006" key="3">
    <source>
        <dbReference type="Google" id="ProtNLM"/>
    </source>
</evidence>
<reference evidence="1 2" key="1">
    <citation type="journal article" date="2015" name="Nat. Commun.">
        <title>Outbred genome sequencing and CRISPR/Cas9 gene editing in butterflies.</title>
        <authorList>
            <person name="Li X."/>
            <person name="Fan D."/>
            <person name="Zhang W."/>
            <person name="Liu G."/>
            <person name="Zhang L."/>
            <person name="Zhao L."/>
            <person name="Fang X."/>
            <person name="Chen L."/>
            <person name="Dong Y."/>
            <person name="Chen Y."/>
            <person name="Ding Y."/>
            <person name="Zhao R."/>
            <person name="Feng M."/>
            <person name="Zhu Y."/>
            <person name="Feng Y."/>
            <person name="Jiang X."/>
            <person name="Zhu D."/>
            <person name="Xiang H."/>
            <person name="Feng X."/>
            <person name="Li S."/>
            <person name="Wang J."/>
            <person name="Zhang G."/>
            <person name="Kronforst M.R."/>
            <person name="Wang W."/>
        </authorList>
    </citation>
    <scope>NUCLEOTIDE SEQUENCE [LARGE SCALE GENOMIC DNA]</scope>
    <source>
        <strain evidence="1">Ya'a_city_454_Px</strain>
        <tissue evidence="1">Whole body</tissue>
    </source>
</reference>
<dbReference type="GO" id="GO:0003723">
    <property type="term" value="F:RNA binding"/>
    <property type="evidence" value="ECO:0007669"/>
    <property type="project" value="TreeGrafter"/>
</dbReference>
<dbReference type="PANTHER" id="PTHR31278">
    <property type="entry name" value="CHCHD1"/>
    <property type="match status" value="1"/>
</dbReference>
<evidence type="ECO:0000313" key="2">
    <source>
        <dbReference type="Proteomes" id="UP000053268"/>
    </source>
</evidence>
<dbReference type="InterPro" id="IPR009069">
    <property type="entry name" value="Cys_alpha_HP_mot_SF"/>
</dbReference>
<organism evidence="1 2">
    <name type="scientific">Papilio xuthus</name>
    <name type="common">Asian swallowtail butterfly</name>
    <dbReference type="NCBI Taxonomy" id="66420"/>
    <lineage>
        <taxon>Eukaryota</taxon>
        <taxon>Metazoa</taxon>
        <taxon>Ecdysozoa</taxon>
        <taxon>Arthropoda</taxon>
        <taxon>Hexapoda</taxon>
        <taxon>Insecta</taxon>
        <taxon>Pterygota</taxon>
        <taxon>Neoptera</taxon>
        <taxon>Endopterygota</taxon>
        <taxon>Lepidoptera</taxon>
        <taxon>Glossata</taxon>
        <taxon>Ditrysia</taxon>
        <taxon>Papilionoidea</taxon>
        <taxon>Papilionidae</taxon>
        <taxon>Papilioninae</taxon>
        <taxon>Papilio</taxon>
    </lineage>
</organism>
<dbReference type="EMBL" id="KQ459185">
    <property type="protein sequence ID" value="KPJ03265.1"/>
    <property type="molecule type" value="Genomic_DNA"/>
</dbReference>
<evidence type="ECO:0000313" key="1">
    <source>
        <dbReference type="EMBL" id="KPJ03265.1"/>
    </source>
</evidence>
<gene>
    <name evidence="1" type="ORF">RR46_06421</name>
</gene>
<sequence length="124" mass="14217">MRLNTVLFSAPFNKSARAPQREPVPFQMLLPLKLKKTVSGKGDNLKEAACMQEISVMFACFKKHDFDQQECMKEITAFQGCYRDYSQKLATQREQGKKGILVPGEKKLTHRQLNQLLKAFPPKK</sequence>
<dbReference type="SUPFAM" id="SSF47072">
    <property type="entry name" value="Cysteine alpha-hairpin motif"/>
    <property type="match status" value="1"/>
</dbReference>
<name>A0A194QE94_PAPXU</name>